<accession>D1AHF6</accession>
<evidence type="ECO:0000259" key="1">
    <source>
        <dbReference type="Pfam" id="PF13443"/>
    </source>
</evidence>
<protein>
    <recommendedName>
        <fullName evidence="1">HTH cro/C1-type domain-containing protein</fullName>
    </recommendedName>
</protein>
<dbReference type="AlphaFoldDB" id="D1AHF6"/>
<dbReference type="Gene3D" id="1.10.260.40">
    <property type="entry name" value="lambda repressor-like DNA-binding domains"/>
    <property type="match status" value="1"/>
</dbReference>
<evidence type="ECO:0000313" key="2">
    <source>
        <dbReference type="EMBL" id="ACZ08190.1"/>
    </source>
</evidence>
<dbReference type="EMBL" id="CP001739">
    <property type="protein sequence ID" value="ACZ08190.1"/>
    <property type="molecule type" value="Genomic_DNA"/>
</dbReference>
<name>D1AHF6_SEBTE</name>
<reference evidence="3" key="1">
    <citation type="submission" date="2009-09" db="EMBL/GenBank/DDBJ databases">
        <title>The complete chromosome of Sebaldella termitidis ATCC 33386.</title>
        <authorList>
            <consortium name="US DOE Joint Genome Institute (JGI-PGF)"/>
            <person name="Lucas S."/>
            <person name="Copeland A."/>
            <person name="Lapidus A."/>
            <person name="Glavina del Rio T."/>
            <person name="Dalin E."/>
            <person name="Tice H."/>
            <person name="Bruce D."/>
            <person name="Goodwin L."/>
            <person name="Pitluck S."/>
            <person name="Kyrpides N."/>
            <person name="Mavromatis K."/>
            <person name="Ivanova N."/>
            <person name="Mikhailova N."/>
            <person name="Sims D."/>
            <person name="Meincke L."/>
            <person name="Brettin T."/>
            <person name="Detter J.C."/>
            <person name="Han C."/>
            <person name="Larimer F."/>
            <person name="Land M."/>
            <person name="Hauser L."/>
            <person name="Markowitz V."/>
            <person name="Cheng J.F."/>
            <person name="Hugenholtz P."/>
            <person name="Woyke T."/>
            <person name="Wu D."/>
            <person name="Eisen J.A."/>
        </authorList>
    </citation>
    <scope>NUCLEOTIDE SEQUENCE [LARGE SCALE GENOMIC DNA]</scope>
    <source>
        <strain evidence="3">ATCC 33386 / NCTC 11300</strain>
    </source>
</reference>
<dbReference type="Pfam" id="PF13443">
    <property type="entry name" value="HTH_26"/>
    <property type="match status" value="1"/>
</dbReference>
<gene>
    <name evidence="2" type="ordered locus">Sterm_1324</name>
</gene>
<organism evidence="2 3">
    <name type="scientific">Sebaldella termitidis (strain ATCC 33386 / NCTC 11300)</name>
    <dbReference type="NCBI Taxonomy" id="526218"/>
    <lineage>
        <taxon>Bacteria</taxon>
        <taxon>Fusobacteriati</taxon>
        <taxon>Fusobacteriota</taxon>
        <taxon>Fusobacteriia</taxon>
        <taxon>Fusobacteriales</taxon>
        <taxon>Leptotrichiaceae</taxon>
        <taxon>Sebaldella</taxon>
    </lineage>
</organism>
<dbReference type="RefSeq" id="WP_012860786.1">
    <property type="nucleotide sequence ID" value="NC_013517.1"/>
</dbReference>
<dbReference type="STRING" id="526218.Sterm_1324"/>
<sequence>MNESVDKIIRKITGELRIIIEKESGRDKEYSELLLDYIAKMNENIQKKNFDNSQIEEYISKIKGNYLHSEKSPYLGEYAQELIDVLSASLINVKINLEELMEKHNIKSVSSLERQLKMKNLYISRQTLQRLSQNIGVEKMNLSTIIKLKKFFNCSLDDLFTIT</sequence>
<proteinExistence type="predicted"/>
<dbReference type="eggNOG" id="COG3655">
    <property type="taxonomic scope" value="Bacteria"/>
</dbReference>
<dbReference type="HOGENOM" id="CLU_1625910_0_0_0"/>
<reference evidence="2 3" key="2">
    <citation type="journal article" date="2010" name="Stand. Genomic Sci.">
        <title>Complete genome sequence of Sebaldella termitidis type strain (NCTC 11300).</title>
        <authorList>
            <person name="Harmon-Smith M."/>
            <person name="Celia L."/>
            <person name="Chertkov O."/>
            <person name="Lapidus A."/>
            <person name="Copeland A."/>
            <person name="Glavina Del Rio T."/>
            <person name="Nolan M."/>
            <person name="Lucas S."/>
            <person name="Tice H."/>
            <person name="Cheng J.F."/>
            <person name="Han C."/>
            <person name="Detter J.C."/>
            <person name="Bruce D."/>
            <person name="Goodwin L."/>
            <person name="Pitluck S."/>
            <person name="Pati A."/>
            <person name="Liolios K."/>
            <person name="Ivanova N."/>
            <person name="Mavromatis K."/>
            <person name="Mikhailova N."/>
            <person name="Chen A."/>
            <person name="Palaniappan K."/>
            <person name="Land M."/>
            <person name="Hauser L."/>
            <person name="Chang Y.J."/>
            <person name="Jeffries C.D."/>
            <person name="Brettin T."/>
            <person name="Goker M."/>
            <person name="Beck B."/>
            <person name="Bristow J."/>
            <person name="Eisen J.A."/>
            <person name="Markowitz V."/>
            <person name="Hugenholtz P."/>
            <person name="Kyrpides N.C."/>
            <person name="Klenk H.P."/>
            <person name="Chen F."/>
        </authorList>
    </citation>
    <scope>NUCLEOTIDE SEQUENCE [LARGE SCALE GENOMIC DNA]</scope>
    <source>
        <strain evidence="3">ATCC 33386 / NCTC 11300</strain>
    </source>
</reference>
<feature type="domain" description="HTH cro/C1-type" evidence="1">
    <location>
        <begin position="96"/>
        <end position="162"/>
    </location>
</feature>
<dbReference type="InterPro" id="IPR001387">
    <property type="entry name" value="Cro/C1-type_HTH"/>
</dbReference>
<evidence type="ECO:0000313" key="3">
    <source>
        <dbReference type="Proteomes" id="UP000000845"/>
    </source>
</evidence>
<dbReference type="KEGG" id="str:Sterm_1324"/>
<dbReference type="InterPro" id="IPR010982">
    <property type="entry name" value="Lambda_DNA-bd_dom_sf"/>
</dbReference>
<dbReference type="GO" id="GO:0003677">
    <property type="term" value="F:DNA binding"/>
    <property type="evidence" value="ECO:0007669"/>
    <property type="project" value="InterPro"/>
</dbReference>
<dbReference type="Proteomes" id="UP000000845">
    <property type="component" value="Chromosome"/>
</dbReference>
<keyword evidence="3" id="KW-1185">Reference proteome</keyword>